<evidence type="ECO:0000256" key="11">
    <source>
        <dbReference type="ARBA" id="ARBA00023170"/>
    </source>
</evidence>
<accession>A0A454XT79</accession>
<dbReference type="InterPro" id="IPR005683">
    <property type="entry name" value="Tom22"/>
</dbReference>
<evidence type="ECO:0000313" key="15">
    <source>
        <dbReference type="Proteomes" id="UP000009170"/>
    </source>
</evidence>
<name>Q01CX3_OSTTA</name>
<evidence type="ECO:0000256" key="9">
    <source>
        <dbReference type="ARBA" id="ARBA00023128"/>
    </source>
</evidence>
<dbReference type="InParanoid" id="Q01CX3"/>
<dbReference type="EMBL" id="CAID01000003">
    <property type="protein sequence ID" value="CAL52830.1"/>
    <property type="molecule type" value="Genomic_DNA"/>
</dbReference>
<evidence type="ECO:0000256" key="8">
    <source>
        <dbReference type="ARBA" id="ARBA00023010"/>
    </source>
</evidence>
<keyword evidence="3" id="KW-0813">Transport</keyword>
<keyword evidence="6" id="KW-0653">Protein transport</keyword>
<evidence type="ECO:0000256" key="4">
    <source>
        <dbReference type="ARBA" id="ARBA00022692"/>
    </source>
</evidence>
<evidence type="ECO:0000256" key="2">
    <source>
        <dbReference type="ARBA" id="ARBA00009874"/>
    </source>
</evidence>
<dbReference type="STRING" id="70448.Q01CX3"/>
<dbReference type="OrthoDB" id="10016939at2759"/>
<evidence type="ECO:0000313" key="14">
    <source>
        <dbReference type="EMBL" id="OUS43790.1"/>
    </source>
</evidence>
<evidence type="ECO:0000256" key="10">
    <source>
        <dbReference type="ARBA" id="ARBA00023136"/>
    </source>
</evidence>
<dbReference type="RefSeq" id="XP_003078090.1">
    <property type="nucleotide sequence ID" value="XM_003078042.1"/>
</dbReference>
<dbReference type="GO" id="GO:0006886">
    <property type="term" value="P:intracellular protein transport"/>
    <property type="evidence" value="ECO:0007669"/>
    <property type="project" value="InterPro"/>
</dbReference>
<dbReference type="Proteomes" id="UP000195557">
    <property type="component" value="Unassembled WGS sequence"/>
</dbReference>
<evidence type="ECO:0000313" key="13">
    <source>
        <dbReference type="EMBL" id="CAL52830.1"/>
    </source>
</evidence>
<keyword evidence="9" id="KW-0496">Mitochondrion</keyword>
<keyword evidence="5" id="KW-1000">Mitochondrion outer membrane</keyword>
<dbReference type="GO" id="GO:0005741">
    <property type="term" value="C:mitochondrial outer membrane"/>
    <property type="evidence" value="ECO:0007669"/>
    <property type="project" value="UniProtKB-SubCell"/>
</dbReference>
<dbReference type="CDD" id="cd22884">
    <property type="entry name" value="TOM22"/>
    <property type="match status" value="1"/>
</dbReference>
<keyword evidence="7 12" id="KW-1133">Transmembrane helix</keyword>
<protein>
    <submittedName>
        <fullName evidence="13">Mitochondrial outer membrane translocase complex,subunit Tom22</fullName>
    </submittedName>
    <submittedName>
        <fullName evidence="14">Translocase of outer mitochondrial membrane complex, subunit TOM22</fullName>
    </submittedName>
</protein>
<dbReference type="GeneID" id="9833854"/>
<dbReference type="PANTHER" id="PTHR46867">
    <property type="entry name" value="MITOCHONDRIAL IMPORT RECEPTOR SUBUNIT TOM9-2"/>
    <property type="match status" value="1"/>
</dbReference>
<dbReference type="Proteomes" id="UP000009170">
    <property type="component" value="Unassembled WGS sequence"/>
</dbReference>
<evidence type="ECO:0000256" key="5">
    <source>
        <dbReference type="ARBA" id="ARBA00022787"/>
    </source>
</evidence>
<feature type="transmembrane region" description="Helical" evidence="12">
    <location>
        <begin position="39"/>
        <end position="56"/>
    </location>
</feature>
<dbReference type="Pfam" id="PF04281">
    <property type="entry name" value="Tom22"/>
    <property type="match status" value="1"/>
</dbReference>
<reference evidence="13 15" key="1">
    <citation type="journal article" date="2006" name="Proc. Natl. Acad. Sci. U.S.A.">
        <title>Genome analysis of the smallest free-living eukaryote Ostreococcus tauri unveils many unique features.</title>
        <authorList>
            <person name="Derelle E."/>
            <person name="Ferraz C."/>
            <person name="Rombauts S."/>
            <person name="Rouze P."/>
            <person name="Worden A.Z."/>
            <person name="Robbens S."/>
            <person name="Partensky F."/>
            <person name="Degroeve S."/>
            <person name="Echeynie S."/>
            <person name="Cooke R."/>
            <person name="Saeys Y."/>
            <person name="Wuyts J."/>
            <person name="Jabbari K."/>
            <person name="Bowler C."/>
            <person name="Panaud O."/>
            <person name="Piegu B."/>
            <person name="Ball S.G."/>
            <person name="Ral J.-P."/>
            <person name="Bouget F.-Y."/>
            <person name="Piganeau G."/>
            <person name="De Baets B."/>
            <person name="Picard A."/>
            <person name="Delseny M."/>
            <person name="Demaille J."/>
            <person name="Van de Peer Y."/>
            <person name="Moreau H."/>
        </authorList>
    </citation>
    <scope>NUCLEOTIDE SEQUENCE [LARGE SCALE GENOMIC DNA]</scope>
    <source>
        <strain evidence="13 15">OTTH0595</strain>
    </source>
</reference>
<dbReference type="FunCoup" id="Q01CX3">
    <property type="interactions" value="1234"/>
</dbReference>
<accession>Q01CX3</accession>
<evidence type="ECO:0000256" key="7">
    <source>
        <dbReference type="ARBA" id="ARBA00022989"/>
    </source>
</evidence>
<dbReference type="EMBL" id="KZ155826">
    <property type="protein sequence ID" value="OUS43790.1"/>
    <property type="molecule type" value="Genomic_DNA"/>
</dbReference>
<dbReference type="AlphaFoldDB" id="Q01CX3"/>
<evidence type="ECO:0000256" key="6">
    <source>
        <dbReference type="ARBA" id="ARBA00022927"/>
    </source>
</evidence>
<accession>A0A1Y5I2S0</accession>
<keyword evidence="4 12" id="KW-0812">Transmembrane</keyword>
<evidence type="ECO:0000256" key="1">
    <source>
        <dbReference type="ARBA" id="ARBA00004572"/>
    </source>
</evidence>
<keyword evidence="11" id="KW-0675">Receptor</keyword>
<sequence length="86" mass="9231">MEITPNHDAVEAKSARPVSFGAEDATRALGRLVAHTGKAAWTFGTTFLVLVVPLIVQLHREEQLIELEKEQLGVLAQPSAGGLQAE</sequence>
<comment type="subcellular location">
    <subcellularLocation>
        <location evidence="1">Mitochondrion outer membrane</location>
        <topology evidence="1">Single-pass membrane protein</topology>
    </subcellularLocation>
</comment>
<keyword evidence="15" id="KW-1185">Reference proteome</keyword>
<reference evidence="14" key="3">
    <citation type="submission" date="2017-04" db="EMBL/GenBank/DDBJ databases">
        <title>Population genomics of picophytoplankton unveils novel chromosome hypervariability.</title>
        <authorList>
            <consortium name="DOE Joint Genome Institute"/>
            <person name="Blanc-Mathieu R."/>
            <person name="Krasovec M."/>
            <person name="Hebrard M."/>
            <person name="Yau S."/>
            <person name="Desgranges E."/>
            <person name="Martin J."/>
            <person name="Schackwitz W."/>
            <person name="Kuo A."/>
            <person name="Salin G."/>
            <person name="Donnadieu C."/>
            <person name="Desdevises Y."/>
            <person name="Sanchez-Ferandin S."/>
            <person name="Moreau H."/>
            <person name="Rivals E."/>
            <person name="Grigoriev I.V."/>
            <person name="Grimsley N."/>
            <person name="Eyre-Walker A."/>
            <person name="Piganeau G."/>
        </authorList>
    </citation>
    <scope>NUCLEOTIDE SEQUENCE [LARGE SCALE GENOMIC DNA]</scope>
    <source>
        <strain evidence="14">RCC 1115</strain>
    </source>
</reference>
<keyword evidence="10 12" id="KW-0472">Membrane</keyword>
<evidence type="ECO:0000256" key="3">
    <source>
        <dbReference type="ARBA" id="ARBA00022448"/>
    </source>
</evidence>
<dbReference type="InterPro" id="IPR017411">
    <property type="entry name" value="Tom22_pln"/>
</dbReference>
<dbReference type="KEGG" id="ota:OT_ostta03g01810"/>
<evidence type="ECO:0000256" key="12">
    <source>
        <dbReference type="SAM" id="Phobius"/>
    </source>
</evidence>
<keyword evidence="8" id="KW-0811">Translocation</keyword>
<comment type="similarity">
    <text evidence="2">Belongs to the Tom22 family.</text>
</comment>
<gene>
    <name evidence="14" type="ORF">BE221DRAFT_207079</name>
    <name evidence="13" type="ORF">OT_ostta03g01810</name>
</gene>
<organism evidence="13 15">
    <name type="scientific">Ostreococcus tauri</name>
    <name type="common">Marine green alga</name>
    <dbReference type="NCBI Taxonomy" id="70448"/>
    <lineage>
        <taxon>Eukaryota</taxon>
        <taxon>Viridiplantae</taxon>
        <taxon>Chlorophyta</taxon>
        <taxon>Mamiellophyceae</taxon>
        <taxon>Mamiellales</taxon>
        <taxon>Bathycoccaceae</taxon>
        <taxon>Ostreococcus</taxon>
    </lineage>
</organism>
<dbReference type="PANTHER" id="PTHR46867:SF4">
    <property type="entry name" value="MITOCHONDRIAL IMPORT RECEPTOR SUBUNIT TOM9-2"/>
    <property type="match status" value="1"/>
</dbReference>
<proteinExistence type="inferred from homology"/>
<dbReference type="OMA" id="MEHEAQY"/>
<reference evidence="13" key="2">
    <citation type="journal article" date="2014" name="BMC Genomics">
        <title>An improved genome of the model marine alga Ostreococcus tauri unfolds by assessing Illumina de novo assemblies.</title>
        <authorList>
            <person name="Blanc-Mathieu R."/>
            <person name="Verhelst B."/>
            <person name="Derelle E."/>
            <person name="Rombauts S."/>
            <person name="Bouget F.Y."/>
            <person name="Carre I."/>
            <person name="Chateau A."/>
            <person name="Eyre-Walker A."/>
            <person name="Grimsley N."/>
            <person name="Moreau H."/>
            <person name="Piegu B."/>
            <person name="Rivals E."/>
            <person name="Schackwitz W."/>
            <person name="Van de Peer Y."/>
            <person name="Piganeau G."/>
        </authorList>
    </citation>
    <scope>NUCLEOTIDE SEQUENCE</scope>
    <source>
        <strain evidence="13">RCC4221</strain>
    </source>
</reference>